<reference evidence="2 3" key="1">
    <citation type="submission" date="2022-11" db="EMBL/GenBank/DDBJ databases">
        <title>Whole genome sequence of Eschrichtius robustus ER-17-0199.</title>
        <authorList>
            <person name="Bruniche-Olsen A."/>
            <person name="Black A.N."/>
            <person name="Fields C.J."/>
            <person name="Walden K."/>
            <person name="Dewoody J.A."/>
        </authorList>
    </citation>
    <scope>NUCLEOTIDE SEQUENCE [LARGE SCALE GENOMIC DNA]</scope>
    <source>
        <strain evidence="2">ER-17-0199</strain>
        <tissue evidence="2">Blubber</tissue>
    </source>
</reference>
<dbReference type="PANTHER" id="PTHR45955:SF1">
    <property type="entry name" value="PHOSPHOACETYLGLUCOSAMINE MUTASE"/>
    <property type="match status" value="1"/>
</dbReference>
<dbReference type="InterPro" id="IPR005843">
    <property type="entry name" value="A-D-PHexomutase_C"/>
</dbReference>
<dbReference type="GO" id="GO:0006048">
    <property type="term" value="P:UDP-N-acetylglucosamine biosynthetic process"/>
    <property type="evidence" value="ECO:0007669"/>
    <property type="project" value="TreeGrafter"/>
</dbReference>
<organism evidence="2 3">
    <name type="scientific">Eschrichtius robustus</name>
    <name type="common">California gray whale</name>
    <name type="synonym">Eschrichtius gibbosus</name>
    <dbReference type="NCBI Taxonomy" id="9764"/>
    <lineage>
        <taxon>Eukaryota</taxon>
        <taxon>Metazoa</taxon>
        <taxon>Chordata</taxon>
        <taxon>Craniata</taxon>
        <taxon>Vertebrata</taxon>
        <taxon>Euteleostomi</taxon>
        <taxon>Mammalia</taxon>
        <taxon>Eutheria</taxon>
        <taxon>Laurasiatheria</taxon>
        <taxon>Artiodactyla</taxon>
        <taxon>Whippomorpha</taxon>
        <taxon>Cetacea</taxon>
        <taxon>Mysticeti</taxon>
        <taxon>Eschrichtiidae</taxon>
        <taxon>Eschrichtius</taxon>
    </lineage>
</organism>
<name>A0AB34H040_ESCRO</name>
<feature type="domain" description="Alpha-D-phosphohexomutase C-terminal" evidence="1">
    <location>
        <begin position="174"/>
        <end position="220"/>
    </location>
</feature>
<dbReference type="SUPFAM" id="SSF53738">
    <property type="entry name" value="Phosphoglucomutase, first 3 domains"/>
    <property type="match status" value="1"/>
</dbReference>
<dbReference type="Gene3D" id="3.30.310.50">
    <property type="entry name" value="Alpha-D-phosphohexomutase, C-terminal domain"/>
    <property type="match status" value="1"/>
</dbReference>
<evidence type="ECO:0000313" key="2">
    <source>
        <dbReference type="EMBL" id="KAJ8784552.1"/>
    </source>
</evidence>
<proteinExistence type="predicted"/>
<dbReference type="SUPFAM" id="SSF55957">
    <property type="entry name" value="Phosphoglucomutase, C-terminal domain"/>
    <property type="match status" value="1"/>
</dbReference>
<dbReference type="GO" id="GO:0030097">
    <property type="term" value="P:hemopoiesis"/>
    <property type="evidence" value="ECO:0007669"/>
    <property type="project" value="TreeGrafter"/>
</dbReference>
<evidence type="ECO:0000259" key="1">
    <source>
        <dbReference type="Pfam" id="PF00408"/>
    </source>
</evidence>
<dbReference type="Pfam" id="PF00408">
    <property type="entry name" value="PGM_PMM_IV"/>
    <property type="match status" value="1"/>
</dbReference>
<gene>
    <name evidence="2" type="ORF">J1605_008204</name>
</gene>
<comment type="caution">
    <text evidence="2">The sequence shown here is derived from an EMBL/GenBank/DDBJ whole genome shotgun (WGS) entry which is preliminary data.</text>
</comment>
<dbReference type="Proteomes" id="UP001159641">
    <property type="component" value="Unassembled WGS sequence"/>
</dbReference>
<dbReference type="GO" id="GO:0004610">
    <property type="term" value="F:phosphoacetylglucosamine mutase activity"/>
    <property type="evidence" value="ECO:0007669"/>
    <property type="project" value="TreeGrafter"/>
</dbReference>
<evidence type="ECO:0000313" key="3">
    <source>
        <dbReference type="Proteomes" id="UP001159641"/>
    </source>
</evidence>
<dbReference type="PANTHER" id="PTHR45955">
    <property type="entry name" value="PHOSPHOACETYLGLUCOSAMINE MUTASE"/>
    <property type="match status" value="1"/>
</dbReference>
<dbReference type="EMBL" id="JAIQCJ010002046">
    <property type="protein sequence ID" value="KAJ8784552.1"/>
    <property type="molecule type" value="Genomic_DNA"/>
</dbReference>
<dbReference type="InterPro" id="IPR036900">
    <property type="entry name" value="A-D-PHexomutase_C_sf"/>
</dbReference>
<protein>
    <recommendedName>
        <fullName evidence="1">Alpha-D-phosphohexomutase C-terminal domain-containing protein</fullName>
    </recommendedName>
</protein>
<dbReference type="GO" id="GO:0005975">
    <property type="term" value="P:carbohydrate metabolic process"/>
    <property type="evidence" value="ECO:0007669"/>
    <property type="project" value="InterPro"/>
</dbReference>
<accession>A0AB34H040</accession>
<dbReference type="FunFam" id="3.30.310.50:FF:000003">
    <property type="entry name" value="Phosphoacetylglucosamine mutase"/>
    <property type="match status" value="1"/>
</dbReference>
<sequence length="239" mass="26413">MLAPSWEEHATCLANAEEPDLPRVLVDIGEKAAVNLHQDAFVVIDYGLLTTPQLHYMVYCRNTSGQYGKATIEGYYQKLSTAFVELTKQAFCSGDDQRTLKVDCANGIGALKLREMKHYFSQGLSVQLFNDGTKGKLNHLCGADFVKSHQKPPQDRQVISTTDAERQAVKPPGLQEAINELVKKYRLSRAFVRPSGTEDIVRVYAEADSQENADSLAYEVSLAVFQLAGGIGERPQPGF</sequence>
<dbReference type="InterPro" id="IPR016055">
    <property type="entry name" value="A-D-PHexomutase_a/b/a-I/II/III"/>
</dbReference>
<dbReference type="AlphaFoldDB" id="A0AB34H040"/>
<keyword evidence="3" id="KW-1185">Reference proteome</keyword>